<dbReference type="SMART" id="SM00320">
    <property type="entry name" value="WD40"/>
    <property type="match status" value="4"/>
</dbReference>
<proteinExistence type="predicted"/>
<accession>A0A285NR48</accession>
<evidence type="ECO:0000313" key="2">
    <source>
        <dbReference type="EMBL" id="SNZ10336.1"/>
    </source>
</evidence>
<dbReference type="PROSITE" id="PS50082">
    <property type="entry name" value="WD_REPEATS_2"/>
    <property type="match status" value="1"/>
</dbReference>
<sequence>MKKLLSFFVLIFVLGNAYGFSSKLIATTKVDGAVSEIRYKDGKIFVATERGKVEIIDFKTLKKIKVLKFPKFEDFMGNPQLPKVFSVDISPDNTKIIAVVQTERGGRDVYLYTENNLKKILTRKSHLQIGRVRFITDNTVLFGLGGDEIVLFDLKDRKIIYRNPVGMSFFSDMEINESRTKVAVVDESGDTRIADIKTGKVIKVIEELNKDKAFDVDFRNDRIMSGGRDKKAVYYNLKTDQYQIFHADDFMVFSVALSPSGNRGAYLYNDRFDVKIVNTEEGEVITTLSGHKATPSNIRFVDENQLIIGCDDGKLYIWRIEP</sequence>
<name>A0A285NR48_9AQUI</name>
<dbReference type="AlphaFoldDB" id="A0A285NR48"/>
<dbReference type="Proteomes" id="UP000219036">
    <property type="component" value="Unassembled WGS sequence"/>
</dbReference>
<evidence type="ECO:0000313" key="3">
    <source>
        <dbReference type="Proteomes" id="UP000219036"/>
    </source>
</evidence>
<dbReference type="Gene3D" id="2.130.10.10">
    <property type="entry name" value="YVTN repeat-like/Quinoprotein amine dehydrogenase"/>
    <property type="match status" value="1"/>
</dbReference>
<protein>
    <submittedName>
        <fullName evidence="2">Uncharacterized protein</fullName>
    </submittedName>
</protein>
<reference evidence="3" key="1">
    <citation type="submission" date="2017-09" db="EMBL/GenBank/DDBJ databases">
        <authorList>
            <person name="Varghese N."/>
            <person name="Submissions S."/>
        </authorList>
    </citation>
    <scope>NUCLEOTIDE SEQUENCE [LARGE SCALE GENOMIC DNA]</scope>
    <source>
        <strain evidence="3">DSM 15103</strain>
    </source>
</reference>
<gene>
    <name evidence="2" type="ORF">SAMN06265182_1828</name>
</gene>
<dbReference type="EMBL" id="OBEI01000010">
    <property type="protein sequence ID" value="SNZ10336.1"/>
    <property type="molecule type" value="Genomic_DNA"/>
</dbReference>
<dbReference type="InterPro" id="IPR015943">
    <property type="entry name" value="WD40/YVTN_repeat-like_dom_sf"/>
</dbReference>
<feature type="repeat" description="WD" evidence="1">
    <location>
        <begin position="288"/>
        <end position="322"/>
    </location>
</feature>
<dbReference type="GO" id="GO:0006261">
    <property type="term" value="P:DNA-templated DNA replication"/>
    <property type="evidence" value="ECO:0007669"/>
    <property type="project" value="TreeGrafter"/>
</dbReference>
<organism evidence="2 3">
    <name type="scientific">Persephonella hydrogeniphila</name>
    <dbReference type="NCBI Taxonomy" id="198703"/>
    <lineage>
        <taxon>Bacteria</taxon>
        <taxon>Pseudomonadati</taxon>
        <taxon>Aquificota</taxon>
        <taxon>Aquificia</taxon>
        <taxon>Aquificales</taxon>
        <taxon>Hydrogenothermaceae</taxon>
        <taxon>Persephonella</taxon>
    </lineage>
</organism>
<evidence type="ECO:0000256" key="1">
    <source>
        <dbReference type="PROSITE-ProRule" id="PRU00221"/>
    </source>
</evidence>
<dbReference type="PROSITE" id="PS50294">
    <property type="entry name" value="WD_REPEATS_REGION"/>
    <property type="match status" value="1"/>
</dbReference>
<dbReference type="GO" id="GO:0006281">
    <property type="term" value="P:DNA repair"/>
    <property type="evidence" value="ECO:0007669"/>
    <property type="project" value="TreeGrafter"/>
</dbReference>
<dbReference type="PANTHER" id="PTHR19932:SF10">
    <property type="entry name" value="WD REPEAT AND HMG-BOX DNA-BINDING PROTEIN 1"/>
    <property type="match status" value="1"/>
</dbReference>
<dbReference type="InterPro" id="IPR011047">
    <property type="entry name" value="Quinoprotein_ADH-like_sf"/>
</dbReference>
<dbReference type="PANTHER" id="PTHR19932">
    <property type="entry name" value="WD REPEAT AND HMG-BOX DNA BINDING PROTEIN"/>
    <property type="match status" value="1"/>
</dbReference>
<dbReference type="InterPro" id="IPR001680">
    <property type="entry name" value="WD40_rpt"/>
</dbReference>
<dbReference type="RefSeq" id="WP_097000983.1">
    <property type="nucleotide sequence ID" value="NZ_OBEI01000010.1"/>
</dbReference>
<dbReference type="OrthoDB" id="11703at2"/>
<keyword evidence="3" id="KW-1185">Reference proteome</keyword>
<dbReference type="GO" id="GO:0003682">
    <property type="term" value="F:chromatin binding"/>
    <property type="evidence" value="ECO:0007669"/>
    <property type="project" value="TreeGrafter"/>
</dbReference>
<dbReference type="SUPFAM" id="SSF50998">
    <property type="entry name" value="Quinoprotein alcohol dehydrogenase-like"/>
    <property type="match status" value="1"/>
</dbReference>
<keyword evidence="1" id="KW-0853">WD repeat</keyword>
<dbReference type="Pfam" id="PF00400">
    <property type="entry name" value="WD40"/>
    <property type="match status" value="1"/>
</dbReference>